<feature type="transmembrane region" description="Helical" evidence="5">
    <location>
        <begin position="53"/>
        <end position="72"/>
    </location>
</feature>
<proteinExistence type="predicted"/>
<evidence type="ECO:0000256" key="3">
    <source>
        <dbReference type="ARBA" id="ARBA00022989"/>
    </source>
</evidence>
<name>A0A084GAA2_PSEDA</name>
<comment type="caution">
    <text evidence="6">The sequence shown here is derived from an EMBL/GenBank/DDBJ whole genome shotgun (WGS) entry which is preliminary data.</text>
</comment>
<keyword evidence="2 5" id="KW-0812">Transmembrane</keyword>
<protein>
    <submittedName>
        <fullName evidence="6">Uncharacterized protein</fullName>
    </submittedName>
</protein>
<dbReference type="HOGENOM" id="CLU_2307662_0_0_1"/>
<reference evidence="6 7" key="1">
    <citation type="journal article" date="2014" name="Genome Announc.">
        <title>Draft genome sequence of the pathogenic fungus Scedosporium apiospermum.</title>
        <authorList>
            <person name="Vandeputte P."/>
            <person name="Ghamrawi S."/>
            <person name="Rechenmann M."/>
            <person name="Iltis A."/>
            <person name="Giraud S."/>
            <person name="Fleury M."/>
            <person name="Thornton C."/>
            <person name="Delhaes L."/>
            <person name="Meyer W."/>
            <person name="Papon N."/>
            <person name="Bouchara J.P."/>
        </authorList>
    </citation>
    <scope>NUCLEOTIDE SEQUENCE [LARGE SCALE GENOMIC DNA]</scope>
    <source>
        <strain evidence="6 7">IHEM 14462</strain>
    </source>
</reference>
<dbReference type="EMBL" id="JOWA01000088">
    <property type="protein sequence ID" value="KEZ44264.1"/>
    <property type="molecule type" value="Genomic_DNA"/>
</dbReference>
<dbReference type="Proteomes" id="UP000028545">
    <property type="component" value="Unassembled WGS sequence"/>
</dbReference>
<keyword evidence="3 5" id="KW-1133">Transmembrane helix</keyword>
<dbReference type="Pfam" id="PF23489">
    <property type="entry name" value="V-ATPase_su_f"/>
    <property type="match status" value="1"/>
</dbReference>
<comment type="subcellular location">
    <subcellularLocation>
        <location evidence="1">Membrane</location>
    </subcellularLocation>
</comment>
<dbReference type="OrthoDB" id="67317at2759"/>
<sequence length="100" mass="10834">MKFSPLLFSPGQAWYCIVISVFAVVILGVISHLFRTGHESVVGGINDPPSEAIPAIVSTITAAIFVYLVCFHRNICLPQLRRPPLASLDKPSSPLTCDVL</sequence>
<organism evidence="6 7">
    <name type="scientific">Pseudallescheria apiosperma</name>
    <name type="common">Scedosporium apiospermum</name>
    <dbReference type="NCBI Taxonomy" id="563466"/>
    <lineage>
        <taxon>Eukaryota</taxon>
        <taxon>Fungi</taxon>
        <taxon>Dikarya</taxon>
        <taxon>Ascomycota</taxon>
        <taxon>Pezizomycotina</taxon>
        <taxon>Sordariomycetes</taxon>
        <taxon>Hypocreomycetidae</taxon>
        <taxon>Microascales</taxon>
        <taxon>Microascaceae</taxon>
        <taxon>Scedosporium</taxon>
    </lineage>
</organism>
<evidence type="ECO:0000256" key="2">
    <source>
        <dbReference type="ARBA" id="ARBA00022692"/>
    </source>
</evidence>
<keyword evidence="7" id="KW-1185">Reference proteome</keyword>
<evidence type="ECO:0000313" key="7">
    <source>
        <dbReference type="Proteomes" id="UP000028545"/>
    </source>
</evidence>
<accession>A0A084GAA2</accession>
<dbReference type="OMA" id="HRNICLP"/>
<feature type="transmembrane region" description="Helical" evidence="5">
    <location>
        <begin position="12"/>
        <end position="33"/>
    </location>
</feature>
<dbReference type="RefSeq" id="XP_016644063.1">
    <property type="nucleotide sequence ID" value="XM_016786057.1"/>
</dbReference>
<dbReference type="AlphaFoldDB" id="A0A084GAA2"/>
<keyword evidence="4 5" id="KW-0472">Membrane</keyword>
<dbReference type="VEuPathDB" id="FungiDB:SAPIO_CDS3211"/>
<gene>
    <name evidence="6" type="ORF">SAPIO_CDS3211</name>
</gene>
<dbReference type="InterPro" id="IPR056552">
    <property type="entry name" value="Ribonucl_Kappa"/>
</dbReference>
<evidence type="ECO:0000256" key="1">
    <source>
        <dbReference type="ARBA" id="ARBA00004370"/>
    </source>
</evidence>
<dbReference type="GO" id="GO:0016020">
    <property type="term" value="C:membrane"/>
    <property type="evidence" value="ECO:0007669"/>
    <property type="project" value="UniProtKB-SubCell"/>
</dbReference>
<evidence type="ECO:0000313" key="6">
    <source>
        <dbReference type="EMBL" id="KEZ44264.1"/>
    </source>
</evidence>
<dbReference type="GeneID" id="27722283"/>
<evidence type="ECO:0000256" key="4">
    <source>
        <dbReference type="ARBA" id="ARBA00023136"/>
    </source>
</evidence>
<evidence type="ECO:0000256" key="5">
    <source>
        <dbReference type="SAM" id="Phobius"/>
    </source>
</evidence>
<dbReference type="KEGG" id="sapo:SAPIO_CDS3211"/>